<reference evidence="1 2" key="1">
    <citation type="submission" date="2013-04" db="EMBL/GenBank/DDBJ databases">
        <title>Hyphomonas sp. T24B3 Genome Sequencing.</title>
        <authorList>
            <person name="Lai Q."/>
            <person name="Shao Z."/>
        </authorList>
    </citation>
    <scope>NUCLEOTIDE SEQUENCE [LARGE SCALE GENOMIC DNA]</scope>
    <source>
        <strain evidence="1 2">T24B3</strain>
    </source>
</reference>
<dbReference type="RefSeq" id="WP_034824581.1">
    <property type="nucleotide sequence ID" value="NZ_AWFA01000006.1"/>
</dbReference>
<dbReference type="AlphaFoldDB" id="A0A062U814"/>
<dbReference type="eggNOG" id="ENOG502ZSQ3">
    <property type="taxonomic scope" value="Bacteria"/>
</dbReference>
<proteinExistence type="predicted"/>
<keyword evidence="2" id="KW-1185">Reference proteome</keyword>
<evidence type="ECO:0000313" key="2">
    <source>
        <dbReference type="Proteomes" id="UP000249123"/>
    </source>
</evidence>
<gene>
    <name evidence="1" type="ORF">HY3_10005</name>
</gene>
<accession>A0A062U814</accession>
<protein>
    <submittedName>
        <fullName evidence="1">Uncharacterized protein</fullName>
    </submittedName>
</protein>
<name>A0A062U814_9PROT</name>
<evidence type="ECO:0000313" key="1">
    <source>
        <dbReference type="EMBL" id="RAN34821.1"/>
    </source>
</evidence>
<dbReference type="Proteomes" id="UP000249123">
    <property type="component" value="Unassembled WGS sequence"/>
</dbReference>
<comment type="caution">
    <text evidence="1">The sequence shown here is derived from an EMBL/GenBank/DDBJ whole genome shotgun (WGS) entry which is preliminary data.</text>
</comment>
<dbReference type="EMBL" id="AWFB01000008">
    <property type="protein sequence ID" value="RAN34821.1"/>
    <property type="molecule type" value="Genomic_DNA"/>
</dbReference>
<organism evidence="1 2">
    <name type="scientific">Hyphomonas pacifica</name>
    <dbReference type="NCBI Taxonomy" id="1280941"/>
    <lineage>
        <taxon>Bacteria</taxon>
        <taxon>Pseudomonadati</taxon>
        <taxon>Pseudomonadota</taxon>
        <taxon>Alphaproteobacteria</taxon>
        <taxon>Hyphomonadales</taxon>
        <taxon>Hyphomonadaceae</taxon>
        <taxon>Hyphomonas</taxon>
    </lineage>
</organism>
<sequence length="71" mass="7934">MSTRVRALRDAERSRVKRMPAHDPDVEFDALMICDDCGTAFVEGRLLDVFPLIVSLGSLNPRAKSLSLVKF</sequence>